<evidence type="ECO:0008006" key="4">
    <source>
        <dbReference type="Google" id="ProtNLM"/>
    </source>
</evidence>
<dbReference type="InterPro" id="IPR036047">
    <property type="entry name" value="F-box-like_dom_sf"/>
</dbReference>
<sequence length="550" mass="63615">MAHNVPKQYDDFGSSVPMEIWTMILRYLSLDARLRVRLLSTQMRDIATPACFETLAFELSTPEISRLHKISTDAKLCTQVKVLKLRRARGLRNLQDFLTWERSISQPGDPGADSFDERCWAEDAEEAHREEIEDLMSYHDWSLLPHSEKEELYSAYEADRKSYQDQSRELTLQPYLRTLDCVRTVQPKPAMDATQIEELSPVQRFDKAIANFSNLHTVKCEPGFLHDNTWASRWRRLRFSYVALLSLTDYQEDEDLEALQLSYTLRALGWAKHHLRLQSIKMYVGGPAFWGIDNLQSLWDGKGHRQIRENRRLFGNVVEAREYQDSENSLGKDDCLRQLIIMEQSFNKLVRLDCSISEEEEDGGLCTVARPFFQFLCCAENLQELRLAFGRLVDGSLQTEYERRDNGDGPAELLALLEEHRPWSKIRTLTLEIVVKEVSIVSFLSSLSSSLRHLTLTHVTLPPGEGSWESVLFRIPNMLNLHSLRLSELCDHITTKRVLFDHTSDIWTGRRSCYDDYESTTIKELLCRERPVLDAASFLQGHDHACPHQS</sequence>
<evidence type="ECO:0000256" key="1">
    <source>
        <dbReference type="SAM" id="Coils"/>
    </source>
</evidence>
<keyword evidence="3" id="KW-1185">Reference proteome</keyword>
<comment type="caution">
    <text evidence="2">The sequence shown here is derived from an EMBL/GenBank/DDBJ whole genome shotgun (WGS) entry which is preliminary data.</text>
</comment>
<protein>
    <recommendedName>
        <fullName evidence="4">F-box domain-containing protein</fullName>
    </recommendedName>
</protein>
<dbReference type="AlphaFoldDB" id="A0A9W4U290"/>
<dbReference type="Proteomes" id="UP001152607">
    <property type="component" value="Unassembled WGS sequence"/>
</dbReference>
<evidence type="ECO:0000313" key="3">
    <source>
        <dbReference type="Proteomes" id="UP001152607"/>
    </source>
</evidence>
<dbReference type="SUPFAM" id="SSF81383">
    <property type="entry name" value="F-box domain"/>
    <property type="match status" value="1"/>
</dbReference>
<organism evidence="2 3">
    <name type="scientific">Periconia digitata</name>
    <dbReference type="NCBI Taxonomy" id="1303443"/>
    <lineage>
        <taxon>Eukaryota</taxon>
        <taxon>Fungi</taxon>
        <taxon>Dikarya</taxon>
        <taxon>Ascomycota</taxon>
        <taxon>Pezizomycotina</taxon>
        <taxon>Dothideomycetes</taxon>
        <taxon>Pleosporomycetidae</taxon>
        <taxon>Pleosporales</taxon>
        <taxon>Massarineae</taxon>
        <taxon>Periconiaceae</taxon>
        <taxon>Periconia</taxon>
    </lineage>
</organism>
<gene>
    <name evidence="2" type="ORF">PDIGIT_LOCUS56</name>
</gene>
<name>A0A9W4U290_9PLEO</name>
<dbReference type="OrthoDB" id="3739674at2759"/>
<proteinExistence type="predicted"/>
<accession>A0A9W4U290</accession>
<evidence type="ECO:0000313" key="2">
    <source>
        <dbReference type="EMBL" id="CAI6226758.1"/>
    </source>
</evidence>
<keyword evidence="1" id="KW-0175">Coiled coil</keyword>
<feature type="coiled-coil region" evidence="1">
    <location>
        <begin position="146"/>
        <end position="173"/>
    </location>
</feature>
<dbReference type="EMBL" id="CAOQHR010000001">
    <property type="protein sequence ID" value="CAI6226758.1"/>
    <property type="molecule type" value="Genomic_DNA"/>
</dbReference>
<reference evidence="2" key="1">
    <citation type="submission" date="2023-01" db="EMBL/GenBank/DDBJ databases">
        <authorList>
            <person name="Van Ghelder C."/>
            <person name="Rancurel C."/>
        </authorList>
    </citation>
    <scope>NUCLEOTIDE SEQUENCE</scope>
    <source>
        <strain evidence="2">CNCM I-4278</strain>
    </source>
</reference>